<evidence type="ECO:0000256" key="4">
    <source>
        <dbReference type="ARBA" id="ARBA00022490"/>
    </source>
</evidence>
<comment type="caution">
    <text evidence="13">The sequence shown here is derived from an EMBL/GenBank/DDBJ whole genome shotgun (WGS) entry which is preliminary data.</text>
</comment>
<keyword evidence="9" id="KW-0067">ATP-binding</keyword>
<keyword evidence="7" id="KW-0548">Nucleotidyltransferase</keyword>
<dbReference type="GO" id="GO:0006450">
    <property type="term" value="P:regulation of translational fidelity"/>
    <property type="evidence" value="ECO:0007669"/>
    <property type="project" value="TreeGrafter"/>
</dbReference>
<comment type="similarity">
    <text evidence="2">Belongs to the SUA5 family.</text>
</comment>
<evidence type="ECO:0000256" key="10">
    <source>
        <dbReference type="ARBA" id="ARBA00029774"/>
    </source>
</evidence>
<keyword evidence="4" id="KW-0963">Cytoplasm</keyword>
<dbReference type="PANTHER" id="PTHR17490:SF16">
    <property type="entry name" value="THREONYLCARBAMOYL-AMP SYNTHASE"/>
    <property type="match status" value="1"/>
</dbReference>
<dbReference type="InterPro" id="IPR006070">
    <property type="entry name" value="Sua5-like_dom"/>
</dbReference>
<dbReference type="GO" id="GO:0005524">
    <property type="term" value="F:ATP binding"/>
    <property type="evidence" value="ECO:0007669"/>
    <property type="project" value="UniProtKB-KW"/>
</dbReference>
<evidence type="ECO:0000256" key="2">
    <source>
        <dbReference type="ARBA" id="ARBA00007663"/>
    </source>
</evidence>
<sequence length="180" mass="20113">MKDKKIVEILRRGGITVIPTDTIYGLVGSAFSKKAIERIYKIKGRKKTKPFIILISSFNDLKRFNIKPSVKELKILKKIWPAPVSIILPCPSKKFSYLHRGTKNLAFRLPKKKSLIAILKKSGPLVAPSANPEGCKPAQTVKEAKKYFGDKIDFYVNSGHLAGRPSKLVSIESGIIKLLR</sequence>
<organism evidence="13 14">
    <name type="scientific">Candidatus Nomurabacteria bacterium RIFCSPHIGHO2_01_FULL_42_16</name>
    <dbReference type="NCBI Taxonomy" id="1801743"/>
    <lineage>
        <taxon>Bacteria</taxon>
        <taxon>Candidatus Nomuraibacteriota</taxon>
    </lineage>
</organism>
<feature type="domain" description="YrdC-like" evidence="12">
    <location>
        <begin position="1"/>
        <end position="180"/>
    </location>
</feature>
<accession>A0A1F6VIR0</accession>
<dbReference type="GO" id="GO:0005737">
    <property type="term" value="C:cytoplasm"/>
    <property type="evidence" value="ECO:0007669"/>
    <property type="project" value="UniProtKB-SubCell"/>
</dbReference>
<dbReference type="PANTHER" id="PTHR17490">
    <property type="entry name" value="SUA5"/>
    <property type="match status" value="1"/>
</dbReference>
<dbReference type="EMBL" id="MFTT01000024">
    <property type="protein sequence ID" value="OGI69502.1"/>
    <property type="molecule type" value="Genomic_DNA"/>
</dbReference>
<gene>
    <name evidence="13" type="ORF">A2824_03485</name>
</gene>
<dbReference type="GO" id="GO:0000049">
    <property type="term" value="F:tRNA binding"/>
    <property type="evidence" value="ECO:0007669"/>
    <property type="project" value="TreeGrafter"/>
</dbReference>
<evidence type="ECO:0000256" key="6">
    <source>
        <dbReference type="ARBA" id="ARBA00022694"/>
    </source>
</evidence>
<dbReference type="Proteomes" id="UP000178059">
    <property type="component" value="Unassembled WGS sequence"/>
</dbReference>
<evidence type="ECO:0000256" key="11">
    <source>
        <dbReference type="ARBA" id="ARBA00048366"/>
    </source>
</evidence>
<keyword evidence="6" id="KW-0819">tRNA processing</keyword>
<reference evidence="13 14" key="1">
    <citation type="journal article" date="2016" name="Nat. Commun.">
        <title>Thousands of microbial genomes shed light on interconnected biogeochemical processes in an aquifer system.</title>
        <authorList>
            <person name="Anantharaman K."/>
            <person name="Brown C.T."/>
            <person name="Hug L.A."/>
            <person name="Sharon I."/>
            <person name="Castelle C.J."/>
            <person name="Probst A.J."/>
            <person name="Thomas B.C."/>
            <person name="Singh A."/>
            <person name="Wilkins M.J."/>
            <person name="Karaoz U."/>
            <person name="Brodie E.L."/>
            <person name="Williams K.H."/>
            <person name="Hubbard S.S."/>
            <person name="Banfield J.F."/>
        </authorList>
    </citation>
    <scope>NUCLEOTIDE SEQUENCE [LARGE SCALE GENOMIC DNA]</scope>
</reference>
<proteinExistence type="inferred from homology"/>
<dbReference type="InterPro" id="IPR017945">
    <property type="entry name" value="DHBP_synth_RibB-like_a/b_dom"/>
</dbReference>
<dbReference type="NCBIfam" id="TIGR00057">
    <property type="entry name" value="L-threonylcarbamoyladenylate synthase"/>
    <property type="match status" value="1"/>
</dbReference>
<comment type="catalytic activity">
    <reaction evidence="11">
        <text>L-threonine + hydrogencarbonate + ATP = L-threonylcarbamoyladenylate + diphosphate + H2O</text>
        <dbReference type="Rhea" id="RHEA:36407"/>
        <dbReference type="ChEBI" id="CHEBI:15377"/>
        <dbReference type="ChEBI" id="CHEBI:17544"/>
        <dbReference type="ChEBI" id="CHEBI:30616"/>
        <dbReference type="ChEBI" id="CHEBI:33019"/>
        <dbReference type="ChEBI" id="CHEBI:57926"/>
        <dbReference type="ChEBI" id="CHEBI:73682"/>
        <dbReference type="EC" id="2.7.7.87"/>
    </reaction>
</comment>
<evidence type="ECO:0000256" key="1">
    <source>
        <dbReference type="ARBA" id="ARBA00004496"/>
    </source>
</evidence>
<dbReference type="GO" id="GO:0003725">
    <property type="term" value="F:double-stranded RNA binding"/>
    <property type="evidence" value="ECO:0007669"/>
    <property type="project" value="InterPro"/>
</dbReference>
<name>A0A1F6VIR0_9BACT</name>
<evidence type="ECO:0000256" key="5">
    <source>
        <dbReference type="ARBA" id="ARBA00022679"/>
    </source>
</evidence>
<keyword evidence="8" id="KW-0547">Nucleotide-binding</keyword>
<dbReference type="AlphaFoldDB" id="A0A1F6VIR0"/>
<evidence type="ECO:0000256" key="3">
    <source>
        <dbReference type="ARBA" id="ARBA00012584"/>
    </source>
</evidence>
<protein>
    <recommendedName>
        <fullName evidence="10">L-threonylcarbamoyladenylate synthase</fullName>
        <ecNumber evidence="3">2.7.7.87</ecNumber>
    </recommendedName>
    <alternativeName>
        <fullName evidence="10">L-threonylcarbamoyladenylate synthase</fullName>
    </alternativeName>
</protein>
<dbReference type="STRING" id="1801743.A2824_03485"/>
<dbReference type="InterPro" id="IPR050156">
    <property type="entry name" value="TC-AMP_synthase_SUA5"/>
</dbReference>
<evidence type="ECO:0000256" key="8">
    <source>
        <dbReference type="ARBA" id="ARBA00022741"/>
    </source>
</evidence>
<keyword evidence="5" id="KW-0808">Transferase</keyword>
<evidence type="ECO:0000259" key="12">
    <source>
        <dbReference type="PROSITE" id="PS51163"/>
    </source>
</evidence>
<evidence type="ECO:0000313" key="14">
    <source>
        <dbReference type="Proteomes" id="UP000178059"/>
    </source>
</evidence>
<evidence type="ECO:0000313" key="13">
    <source>
        <dbReference type="EMBL" id="OGI69502.1"/>
    </source>
</evidence>
<dbReference type="Gene3D" id="3.90.870.10">
    <property type="entry name" value="DHBP synthase"/>
    <property type="match status" value="1"/>
</dbReference>
<comment type="subcellular location">
    <subcellularLocation>
        <location evidence="1">Cytoplasm</location>
    </subcellularLocation>
</comment>
<dbReference type="GO" id="GO:0008033">
    <property type="term" value="P:tRNA processing"/>
    <property type="evidence" value="ECO:0007669"/>
    <property type="project" value="UniProtKB-KW"/>
</dbReference>
<dbReference type="EC" id="2.7.7.87" evidence="3"/>
<dbReference type="PROSITE" id="PS51163">
    <property type="entry name" value="YRDC"/>
    <property type="match status" value="1"/>
</dbReference>
<dbReference type="Pfam" id="PF01300">
    <property type="entry name" value="Sua5_yciO_yrdC"/>
    <property type="match status" value="1"/>
</dbReference>
<dbReference type="SUPFAM" id="SSF55821">
    <property type="entry name" value="YrdC/RibB"/>
    <property type="match status" value="1"/>
</dbReference>
<evidence type="ECO:0000256" key="7">
    <source>
        <dbReference type="ARBA" id="ARBA00022695"/>
    </source>
</evidence>
<evidence type="ECO:0000256" key="9">
    <source>
        <dbReference type="ARBA" id="ARBA00022840"/>
    </source>
</evidence>
<dbReference type="GO" id="GO:0061710">
    <property type="term" value="F:L-threonylcarbamoyladenylate synthase"/>
    <property type="evidence" value="ECO:0007669"/>
    <property type="project" value="UniProtKB-EC"/>
</dbReference>